<dbReference type="AlphaFoldDB" id="A0A3B0SCE0"/>
<sequence length="112" mass="11392">MMKLVTATIVAGALVITGAAAGPLGGTMTASQTADEKAPRNGVGILAYFIDQLSVSVATVAGSVGYSAEETDDKSAHSSNDECNAGEDATEAEDAKSEKFKQAGPEPIYFGF</sequence>
<reference evidence="2" key="1">
    <citation type="submission" date="2018-06" db="EMBL/GenBank/DDBJ databases">
        <authorList>
            <person name="Zhirakovskaya E."/>
        </authorList>
    </citation>
    <scope>NUCLEOTIDE SEQUENCE</scope>
</reference>
<proteinExistence type="predicted"/>
<name>A0A3B0SCE0_9ZZZZ</name>
<feature type="region of interest" description="Disordered" evidence="1">
    <location>
        <begin position="68"/>
        <end position="112"/>
    </location>
</feature>
<organism evidence="2">
    <name type="scientific">hydrothermal vent metagenome</name>
    <dbReference type="NCBI Taxonomy" id="652676"/>
    <lineage>
        <taxon>unclassified sequences</taxon>
        <taxon>metagenomes</taxon>
        <taxon>ecological metagenomes</taxon>
    </lineage>
</organism>
<evidence type="ECO:0000313" key="2">
    <source>
        <dbReference type="EMBL" id="VAV94013.1"/>
    </source>
</evidence>
<protein>
    <submittedName>
        <fullName evidence="2">Uncharacterized protein</fullName>
    </submittedName>
</protein>
<accession>A0A3B0SCE0</accession>
<dbReference type="EMBL" id="UOEH01000130">
    <property type="protein sequence ID" value="VAV94013.1"/>
    <property type="molecule type" value="Genomic_DNA"/>
</dbReference>
<gene>
    <name evidence="2" type="ORF">MNBD_ALPHA05-1180</name>
</gene>
<evidence type="ECO:0000256" key="1">
    <source>
        <dbReference type="SAM" id="MobiDB-lite"/>
    </source>
</evidence>